<evidence type="ECO:0000313" key="3">
    <source>
        <dbReference type="Proteomes" id="UP001219518"/>
    </source>
</evidence>
<dbReference type="GO" id="GO:0005886">
    <property type="term" value="C:plasma membrane"/>
    <property type="evidence" value="ECO:0007669"/>
    <property type="project" value="TreeGrafter"/>
</dbReference>
<dbReference type="Proteomes" id="UP001219518">
    <property type="component" value="Unassembled WGS sequence"/>
</dbReference>
<keyword evidence="1" id="KW-1133">Transmembrane helix</keyword>
<dbReference type="InterPro" id="IPR053219">
    <property type="entry name" value="GPCR_Dmsr-1"/>
</dbReference>
<dbReference type="AlphaFoldDB" id="A0AAE1HYK0"/>
<dbReference type="InterPro" id="IPR019427">
    <property type="entry name" value="7TM_GPCR_serpentine_rcpt_Srw"/>
</dbReference>
<sequence length="92" mass="10733">MSGVLGRCFFRRCYQLFGEALDILALLNGAINFILYCAMSRQYRQTFRQLFSPAWRLALGPWCRRKGVQCAKRRSNGSAVRTDLQNRLKRKL</sequence>
<gene>
    <name evidence="2" type="ORF">KUF71_005061</name>
</gene>
<dbReference type="PANTHER" id="PTHR46273:SF4">
    <property type="entry name" value="AT19640P"/>
    <property type="match status" value="1"/>
</dbReference>
<reference evidence="2" key="1">
    <citation type="submission" date="2021-07" db="EMBL/GenBank/DDBJ databases">
        <authorList>
            <person name="Catto M.A."/>
            <person name="Jacobson A."/>
            <person name="Kennedy G."/>
            <person name="Labadie P."/>
            <person name="Hunt B.G."/>
            <person name="Srinivasan R."/>
        </authorList>
    </citation>
    <scope>NUCLEOTIDE SEQUENCE</scope>
    <source>
        <strain evidence="2">PL_HMW_Pooled</strain>
        <tissue evidence="2">Head</tissue>
    </source>
</reference>
<proteinExistence type="predicted"/>
<dbReference type="SUPFAM" id="SSF81321">
    <property type="entry name" value="Family A G protein-coupled receptor-like"/>
    <property type="match status" value="1"/>
</dbReference>
<keyword evidence="1" id="KW-0812">Transmembrane</keyword>
<protein>
    <submittedName>
        <fullName evidence="2">Sex peptide receptor-related protein 2</fullName>
    </submittedName>
</protein>
<dbReference type="EMBL" id="JAHWGI010001411">
    <property type="protein sequence ID" value="KAK3930327.1"/>
    <property type="molecule type" value="Genomic_DNA"/>
</dbReference>
<reference evidence="2" key="2">
    <citation type="journal article" date="2023" name="BMC Genomics">
        <title>Pest status, molecular evolution, and epigenetic factors derived from the genome assembly of Frankliniella fusca, a thysanopteran phytovirus vector.</title>
        <authorList>
            <person name="Catto M.A."/>
            <person name="Labadie P.E."/>
            <person name="Jacobson A.L."/>
            <person name="Kennedy G.G."/>
            <person name="Srinivasan R."/>
            <person name="Hunt B.G."/>
        </authorList>
    </citation>
    <scope>NUCLEOTIDE SEQUENCE</scope>
    <source>
        <strain evidence="2">PL_HMW_Pooled</strain>
    </source>
</reference>
<dbReference type="Pfam" id="PF10324">
    <property type="entry name" value="7TM_GPCR_Srw"/>
    <property type="match status" value="1"/>
</dbReference>
<keyword evidence="2" id="KW-0675">Receptor</keyword>
<keyword evidence="1" id="KW-0472">Membrane</keyword>
<evidence type="ECO:0000313" key="2">
    <source>
        <dbReference type="EMBL" id="KAK3930327.1"/>
    </source>
</evidence>
<name>A0AAE1HYK0_9NEOP</name>
<dbReference type="GO" id="GO:0008528">
    <property type="term" value="F:G protein-coupled peptide receptor activity"/>
    <property type="evidence" value="ECO:0007669"/>
    <property type="project" value="InterPro"/>
</dbReference>
<organism evidence="2 3">
    <name type="scientific">Frankliniella fusca</name>
    <dbReference type="NCBI Taxonomy" id="407009"/>
    <lineage>
        <taxon>Eukaryota</taxon>
        <taxon>Metazoa</taxon>
        <taxon>Ecdysozoa</taxon>
        <taxon>Arthropoda</taxon>
        <taxon>Hexapoda</taxon>
        <taxon>Insecta</taxon>
        <taxon>Pterygota</taxon>
        <taxon>Neoptera</taxon>
        <taxon>Paraneoptera</taxon>
        <taxon>Thysanoptera</taxon>
        <taxon>Terebrantia</taxon>
        <taxon>Thripoidea</taxon>
        <taxon>Thripidae</taxon>
        <taxon>Frankliniella</taxon>
    </lineage>
</organism>
<accession>A0AAE1HYK0</accession>
<keyword evidence="3" id="KW-1185">Reference proteome</keyword>
<evidence type="ECO:0000256" key="1">
    <source>
        <dbReference type="SAM" id="Phobius"/>
    </source>
</evidence>
<comment type="caution">
    <text evidence="2">The sequence shown here is derived from an EMBL/GenBank/DDBJ whole genome shotgun (WGS) entry which is preliminary data.</text>
</comment>
<dbReference type="PANTHER" id="PTHR46273">
    <property type="entry name" value="MYOSUPPRESSIN RECEPTOR 1, ISOFORM B-RELATED"/>
    <property type="match status" value="1"/>
</dbReference>
<feature type="transmembrane region" description="Helical" evidence="1">
    <location>
        <begin position="20"/>
        <end position="39"/>
    </location>
</feature>
<dbReference type="Gene3D" id="1.20.1070.10">
    <property type="entry name" value="Rhodopsin 7-helix transmembrane proteins"/>
    <property type="match status" value="1"/>
</dbReference>